<comment type="similarity">
    <text evidence="1">Belongs to the VPS72/YL1 family.</text>
</comment>
<organism evidence="4 5">
    <name type="scientific">Scleroderma citrinum Foug A</name>
    <dbReference type="NCBI Taxonomy" id="1036808"/>
    <lineage>
        <taxon>Eukaryota</taxon>
        <taxon>Fungi</taxon>
        <taxon>Dikarya</taxon>
        <taxon>Basidiomycota</taxon>
        <taxon>Agaricomycotina</taxon>
        <taxon>Agaricomycetes</taxon>
        <taxon>Agaricomycetidae</taxon>
        <taxon>Boletales</taxon>
        <taxon>Sclerodermatineae</taxon>
        <taxon>Sclerodermataceae</taxon>
        <taxon>Scleroderma</taxon>
    </lineage>
</organism>
<evidence type="ECO:0000256" key="1">
    <source>
        <dbReference type="ARBA" id="ARBA00006832"/>
    </source>
</evidence>
<name>A0A0C2ZE94_9AGAM</name>
<dbReference type="PANTHER" id="PTHR13275">
    <property type="entry name" value="YL-1 PROTEIN TRANSCRIPTION FACTOR-LIKE 1"/>
    <property type="match status" value="1"/>
</dbReference>
<protein>
    <recommendedName>
        <fullName evidence="3">Vps72/YL1 C-terminal domain-containing protein</fullName>
    </recommendedName>
</protein>
<dbReference type="SMART" id="SM00993">
    <property type="entry name" value="YL1_C"/>
    <property type="match status" value="1"/>
</dbReference>
<dbReference type="InterPro" id="IPR013272">
    <property type="entry name" value="Vps72/YL1_C"/>
</dbReference>
<feature type="region of interest" description="Disordered" evidence="2">
    <location>
        <begin position="495"/>
        <end position="519"/>
    </location>
</feature>
<dbReference type="GO" id="GO:0005634">
    <property type="term" value="C:nucleus"/>
    <property type="evidence" value="ECO:0007669"/>
    <property type="project" value="TreeGrafter"/>
</dbReference>
<evidence type="ECO:0000313" key="4">
    <source>
        <dbReference type="EMBL" id="KIM51257.1"/>
    </source>
</evidence>
<proteinExistence type="inferred from homology"/>
<dbReference type="InterPro" id="IPR046757">
    <property type="entry name" value="YL1_N"/>
</dbReference>
<accession>A0A0C2ZE94</accession>
<dbReference type="STRING" id="1036808.A0A0C2ZE94"/>
<gene>
    <name evidence="4" type="ORF">SCLCIDRAFT_1224697</name>
</gene>
<sequence length="519" mass="56690">MAEDDTLASRRPKRSTAGNRMELALAELGLEGTQELEDDVDFVNNKDEEDVFESDFASTDEEAMHEEADVGDKALQEEEKRVRRAVRARVEKATAAAHARQRVTFNPEAEPSIVKPRIQKPKRRVSLGIVVNAETGEVIEETISAGGSTVTGKRQSKRRHTMMNTTATFTRMKDAEVKKAALPKKLKVAMRMPTQDELIARALDTEEGNILEHRNYLHLEEEKRARARVVRQSITGPVLRWISKKEHVKVPVPVQPAPAAPAHGVYTPQYTFVHTAGVIPGGVQTSAGIPIAGVPFTGYISLPAHTLAGNGQSSNDASILASVPSAPSQLQPPTATAPTSMPTLFTPPPATLSAIPGIIQPPVSMHPPVSIPPPPPEHTTVDVCKNYIVHELGQSQTAKKPLWKDTMYSMFGDRVSWEDLRVYTGKYRPLSRPMRTCPITGLTARYLDPRTNVPFASVAGFQTLTKILSHEYTWSESLGCYVTPGNVSGPGLVNAGRKEEEEAAGSATKKQKIRMEGPT</sequence>
<dbReference type="Pfam" id="PF05764">
    <property type="entry name" value="YL1"/>
    <property type="match status" value="1"/>
</dbReference>
<dbReference type="OrthoDB" id="78296at2759"/>
<keyword evidence="5" id="KW-1185">Reference proteome</keyword>
<evidence type="ECO:0000313" key="5">
    <source>
        <dbReference type="Proteomes" id="UP000053989"/>
    </source>
</evidence>
<dbReference type="HOGENOM" id="CLU_029477_0_0_1"/>
<dbReference type="InParanoid" id="A0A0C2ZE94"/>
<dbReference type="PANTHER" id="PTHR13275:SF4">
    <property type="entry name" value="VACUOLAR PROTEIN SORTING-ASSOCIATED PROTEIN 72 HOMOLOG"/>
    <property type="match status" value="1"/>
</dbReference>
<dbReference type="Pfam" id="PF08265">
    <property type="entry name" value="YL1_C"/>
    <property type="match status" value="1"/>
</dbReference>
<evidence type="ECO:0000259" key="3">
    <source>
        <dbReference type="SMART" id="SM00993"/>
    </source>
</evidence>
<dbReference type="EMBL" id="KN822272">
    <property type="protein sequence ID" value="KIM51257.1"/>
    <property type="molecule type" value="Genomic_DNA"/>
</dbReference>
<feature type="domain" description="Vps72/YL1 C-terminal" evidence="3">
    <location>
        <begin position="435"/>
        <end position="464"/>
    </location>
</feature>
<reference evidence="4 5" key="1">
    <citation type="submission" date="2014-04" db="EMBL/GenBank/DDBJ databases">
        <authorList>
            <consortium name="DOE Joint Genome Institute"/>
            <person name="Kuo A."/>
            <person name="Kohler A."/>
            <person name="Nagy L.G."/>
            <person name="Floudas D."/>
            <person name="Copeland A."/>
            <person name="Barry K.W."/>
            <person name="Cichocki N."/>
            <person name="Veneault-Fourrey C."/>
            <person name="LaButti K."/>
            <person name="Lindquist E.A."/>
            <person name="Lipzen A."/>
            <person name="Lundell T."/>
            <person name="Morin E."/>
            <person name="Murat C."/>
            <person name="Sun H."/>
            <person name="Tunlid A."/>
            <person name="Henrissat B."/>
            <person name="Grigoriev I.V."/>
            <person name="Hibbett D.S."/>
            <person name="Martin F."/>
            <person name="Nordberg H.P."/>
            <person name="Cantor M.N."/>
            <person name="Hua S.X."/>
        </authorList>
    </citation>
    <scope>NUCLEOTIDE SEQUENCE [LARGE SCALE GENOMIC DNA]</scope>
    <source>
        <strain evidence="4 5">Foug A</strain>
    </source>
</reference>
<dbReference type="AlphaFoldDB" id="A0A0C2ZE94"/>
<evidence type="ECO:0000256" key="2">
    <source>
        <dbReference type="SAM" id="MobiDB-lite"/>
    </source>
</evidence>
<feature type="region of interest" description="Disordered" evidence="2">
    <location>
        <begin position="1"/>
        <end position="20"/>
    </location>
</feature>
<dbReference type="Proteomes" id="UP000053989">
    <property type="component" value="Unassembled WGS sequence"/>
</dbReference>
<reference evidence="5" key="2">
    <citation type="submission" date="2015-01" db="EMBL/GenBank/DDBJ databases">
        <title>Evolutionary Origins and Diversification of the Mycorrhizal Mutualists.</title>
        <authorList>
            <consortium name="DOE Joint Genome Institute"/>
            <consortium name="Mycorrhizal Genomics Consortium"/>
            <person name="Kohler A."/>
            <person name="Kuo A."/>
            <person name="Nagy L.G."/>
            <person name="Floudas D."/>
            <person name="Copeland A."/>
            <person name="Barry K.W."/>
            <person name="Cichocki N."/>
            <person name="Veneault-Fourrey C."/>
            <person name="LaButti K."/>
            <person name="Lindquist E.A."/>
            <person name="Lipzen A."/>
            <person name="Lundell T."/>
            <person name="Morin E."/>
            <person name="Murat C."/>
            <person name="Riley R."/>
            <person name="Ohm R."/>
            <person name="Sun H."/>
            <person name="Tunlid A."/>
            <person name="Henrissat B."/>
            <person name="Grigoriev I.V."/>
            <person name="Hibbett D.S."/>
            <person name="Martin F."/>
        </authorList>
    </citation>
    <scope>NUCLEOTIDE SEQUENCE [LARGE SCALE GENOMIC DNA]</scope>
    <source>
        <strain evidence="5">Foug A</strain>
    </source>
</reference>
<dbReference type="FunCoup" id="A0A0C2ZE94">
    <property type="interactions" value="455"/>
</dbReference>